<sequence length="686" mass="77933">MVDETHLFPTTYSNAAGVKRHLFCGVGCQVQALRSVEHHLNLEKLYVLGTNCGQISIITITFSTVDNGTREGLDNFLKAASSEPETVLHYEFMQDYKVHLKHLDGHIEEVPCFCLPANDLVDVIAPSCYSPSTLPTSGLRAWFEFNVVEKMANMIQPQIPRLTKMNYDNWSIQMKALLGSQDYWDIIEDGYTEPENAAAEGALANEEKKQALQSKMNVNEREANNSYTRGRGNRGGYRGRYRGGRGTRGHGGRSYGTVQMCETIQHQVVDEDSEAEVGADINKEVNSSKLLEVEQRGKEFEGLFFNEDKDVEQVDDQGPQQNVPSPSSSSSNASNIIEDPEAPPTEVRRSTREKRMPERNAMDEEIASIERNNTWELTRQPEGHNPIGVKWVYKTKTNKEGKVEKHKVRLVKGYKQRQGIDYDEVFAPVARIETIRLLTTVTAQKGWKIYQMDVKSAFLNGYLEEEVYIEQPPGYIKKGHEDKVYQLKKALYGNNPGMFNDFKKAMTKEFEMTDIGEMSYFLGVEVKQMQEGKFISQKKYAKEILRKFRMEACKPVATPTEPEVKLSVNSTREQMNPTLFKSIVGSLRYLTITRSDITYVVGLVSRFMENLKQEHWIAAKRILRYVKGTTGHGLFYTHLENSKLVGYSDSDYGGDLDDRKITTGYLFHIGSAVFSWSSMKQQTVAL</sequence>
<evidence type="ECO:0000313" key="5">
    <source>
        <dbReference type="EMBL" id="KAE8665602.1"/>
    </source>
</evidence>
<dbReference type="InterPro" id="IPR007525">
    <property type="entry name" value="FrhB_FdhB_C"/>
</dbReference>
<feature type="domain" description="Reverse transcriptase Ty1/copia-type" evidence="3">
    <location>
        <begin position="372"/>
        <end position="493"/>
    </location>
</feature>
<reference evidence="5" key="1">
    <citation type="submission" date="2019-09" db="EMBL/GenBank/DDBJ databases">
        <title>Draft genome information of white flower Hibiscus syriacus.</title>
        <authorList>
            <person name="Kim Y.-M."/>
        </authorList>
    </citation>
    <scope>NUCLEOTIDE SEQUENCE [LARGE SCALE GENOMIC DNA]</scope>
    <source>
        <strain evidence="5">YM2019G1</strain>
    </source>
</reference>
<dbReference type="PANTHER" id="PTHR11439">
    <property type="entry name" value="GAG-POL-RELATED RETROTRANSPOSON"/>
    <property type="match status" value="1"/>
</dbReference>
<proteinExistence type="predicted"/>
<evidence type="ECO:0000256" key="1">
    <source>
        <dbReference type="SAM" id="MobiDB-lite"/>
    </source>
</evidence>
<dbReference type="InterPro" id="IPR013103">
    <property type="entry name" value="RVT_2"/>
</dbReference>
<evidence type="ECO:0000259" key="2">
    <source>
        <dbReference type="Pfam" id="PF04432"/>
    </source>
</evidence>
<accession>A0A6A2WVD2</accession>
<feature type="region of interest" description="Disordered" evidence="1">
    <location>
        <begin position="219"/>
        <end position="254"/>
    </location>
</feature>
<dbReference type="Proteomes" id="UP000436088">
    <property type="component" value="Unassembled WGS sequence"/>
</dbReference>
<feature type="compositionally biased region" description="Low complexity" evidence="1">
    <location>
        <begin position="317"/>
        <end position="335"/>
    </location>
</feature>
<keyword evidence="6" id="KW-1185">Reference proteome</keyword>
<dbReference type="InterPro" id="IPR025314">
    <property type="entry name" value="DUF4219"/>
</dbReference>
<gene>
    <name evidence="5" type="ORF">F3Y22_tig00112536pilonHSYRG00042</name>
</gene>
<feature type="compositionally biased region" description="Basic and acidic residues" evidence="1">
    <location>
        <begin position="346"/>
        <end position="362"/>
    </location>
</feature>
<protein>
    <recommendedName>
        <fullName evidence="7">Reverse transcriptase Ty1/copia-type domain-containing protein</fullName>
    </recommendedName>
</protein>
<feature type="domain" description="Reverse transcriptase Ty1/copia-type" evidence="3">
    <location>
        <begin position="494"/>
        <end position="561"/>
    </location>
</feature>
<feature type="region of interest" description="Disordered" evidence="1">
    <location>
        <begin position="313"/>
        <end position="373"/>
    </location>
</feature>
<feature type="compositionally biased region" description="Basic residues" evidence="1">
    <location>
        <begin position="237"/>
        <end position="251"/>
    </location>
</feature>
<feature type="domain" description="DUF4219" evidence="4">
    <location>
        <begin position="162"/>
        <end position="188"/>
    </location>
</feature>
<name>A0A6A2WVD2_HIBSY</name>
<evidence type="ECO:0000259" key="3">
    <source>
        <dbReference type="Pfam" id="PF07727"/>
    </source>
</evidence>
<evidence type="ECO:0000259" key="4">
    <source>
        <dbReference type="Pfam" id="PF13961"/>
    </source>
</evidence>
<organism evidence="5 6">
    <name type="scientific">Hibiscus syriacus</name>
    <name type="common">Rose of Sharon</name>
    <dbReference type="NCBI Taxonomy" id="106335"/>
    <lineage>
        <taxon>Eukaryota</taxon>
        <taxon>Viridiplantae</taxon>
        <taxon>Streptophyta</taxon>
        <taxon>Embryophyta</taxon>
        <taxon>Tracheophyta</taxon>
        <taxon>Spermatophyta</taxon>
        <taxon>Magnoliopsida</taxon>
        <taxon>eudicotyledons</taxon>
        <taxon>Gunneridae</taxon>
        <taxon>Pentapetalae</taxon>
        <taxon>rosids</taxon>
        <taxon>malvids</taxon>
        <taxon>Malvales</taxon>
        <taxon>Malvaceae</taxon>
        <taxon>Malvoideae</taxon>
        <taxon>Hibiscus</taxon>
    </lineage>
</organism>
<comment type="caution">
    <text evidence="5">The sequence shown here is derived from an EMBL/GenBank/DDBJ whole genome shotgun (WGS) entry which is preliminary data.</text>
</comment>
<evidence type="ECO:0008006" key="7">
    <source>
        <dbReference type="Google" id="ProtNLM"/>
    </source>
</evidence>
<dbReference type="PANTHER" id="PTHR11439:SF515">
    <property type="entry name" value="GAG-POL POLYPROTEIN"/>
    <property type="match status" value="1"/>
</dbReference>
<dbReference type="InterPro" id="IPR043502">
    <property type="entry name" value="DNA/RNA_pol_sf"/>
</dbReference>
<evidence type="ECO:0000313" key="6">
    <source>
        <dbReference type="Proteomes" id="UP000436088"/>
    </source>
</evidence>
<dbReference type="Pfam" id="PF04432">
    <property type="entry name" value="FrhB_FdhB_C"/>
    <property type="match status" value="1"/>
</dbReference>
<dbReference type="Pfam" id="PF07727">
    <property type="entry name" value="RVT_2"/>
    <property type="match status" value="2"/>
</dbReference>
<dbReference type="Pfam" id="PF13961">
    <property type="entry name" value="DUF4219"/>
    <property type="match status" value="1"/>
</dbReference>
<feature type="domain" description="Coenzyme F420 hydrogenase/dehydrogenase beta subunit C-terminal" evidence="2">
    <location>
        <begin position="19"/>
        <end position="129"/>
    </location>
</feature>
<dbReference type="AlphaFoldDB" id="A0A6A2WVD2"/>
<dbReference type="EMBL" id="VEPZ02001610">
    <property type="protein sequence ID" value="KAE8665602.1"/>
    <property type="molecule type" value="Genomic_DNA"/>
</dbReference>
<dbReference type="SUPFAM" id="SSF56672">
    <property type="entry name" value="DNA/RNA polymerases"/>
    <property type="match status" value="1"/>
</dbReference>